<dbReference type="Proteomes" id="UP000240429">
    <property type="component" value="Unassembled WGS sequence"/>
</dbReference>
<name>A0A2P8PT33_9ACTN</name>
<feature type="compositionally biased region" description="Polar residues" evidence="1">
    <location>
        <begin position="1789"/>
        <end position="1802"/>
    </location>
</feature>
<feature type="compositionally biased region" description="Polar residues" evidence="1">
    <location>
        <begin position="342"/>
        <end position="354"/>
    </location>
</feature>
<feature type="non-terminal residue" evidence="2">
    <location>
        <position position="2099"/>
    </location>
</feature>
<evidence type="ECO:0000313" key="3">
    <source>
        <dbReference type="Proteomes" id="UP000240429"/>
    </source>
</evidence>
<feature type="compositionally biased region" description="Polar residues" evidence="1">
    <location>
        <begin position="598"/>
        <end position="611"/>
    </location>
</feature>
<feature type="region of interest" description="Disordered" evidence="1">
    <location>
        <begin position="1087"/>
        <end position="1106"/>
    </location>
</feature>
<organism evidence="2 3">
    <name type="scientific">Streptomyces dioscori</name>
    <dbReference type="NCBI Taxonomy" id="2109333"/>
    <lineage>
        <taxon>Bacteria</taxon>
        <taxon>Bacillati</taxon>
        <taxon>Actinomycetota</taxon>
        <taxon>Actinomycetes</taxon>
        <taxon>Kitasatosporales</taxon>
        <taxon>Streptomycetaceae</taxon>
        <taxon>Streptomyces</taxon>
        <taxon>Streptomyces aurantiacus group</taxon>
    </lineage>
</organism>
<comment type="caution">
    <text evidence="2">The sequence shown here is derived from an EMBL/GenBank/DDBJ whole genome shotgun (WGS) entry which is preliminary data.</text>
</comment>
<feature type="region of interest" description="Disordered" evidence="1">
    <location>
        <begin position="22"/>
        <end position="68"/>
    </location>
</feature>
<sequence>MLPGDKGRFGVLGDFAALATSVGTNNRGDSIQRPVAPEPAAGADTGEARPRLPQSDTDATPAPAPATATAVESTLTPFKSGNFEFTNLKHTNEVYRDKAVRIIELLRKHDTIRAYVGGRPVRITLHVRTTETPADVTDRGDAGVDINLASYYFEKYDIGYVMGMLAHEIGLHPLASRDTNIPDEESMFAGVPLAVPGLADLKTPRTMSTEGAGQADHIMAAFPSSTRHKIYRDIVLGMANDLAEEAQTGEEGAKPKDVTDLIDTYLMDLATIALTNDKRKDAAWEPRYTARVYNAYKEQFAAQLAPDSPVRSLLPADKSWYNVTSNFLGLGSSVAFNNQGDSIQTATVPSGTETGETRPRLTGSGRDAAPRTGPAGSPRASRPRDKRPRFVVRSGFDARRFTYDGDAVTDLTVRIAMRGGTDEQNAQAQARAFAQLRDGVHEFLNNPGHRLPNGDLLHVTVELVDPSKSPHLTVDLTGRDRVMDQVTWWADADPVQLVHELTHQLGLRDEYRDADSPHRPHIPGSLLGDLNAAPEDSSLAAGGLRGRHLALLGALIGDVAPRPSEEGAREESEQSWDEVREGAEKVRREAVWVDPVSLPSQTDGTENTASTGVPAHMLQDPNTTPDTAATPAPALAPAPASFVMENFEFTNLKSSDERYRTKATRVIELLRDHPTISAYVGDRPVRITLHVRTTEPPADVRDLGDDGVQINLASYYFEKYDLGYVMGMLAHEIGLHPLASRDTNIPDEEEMFAGVPLAVPGLSNLTPPRTMNTVGSGQADHIMAAYPSSTRHGIYRDIVVKMAEMMAEFAQAQVPGAKLQDATDLMDSYLMDLASIAITSDHRLRAAKEPGNTAKVYNEYKMMLAARMTANSPARALLPPDKGMFGVVRDFATLAASAVANNRGDSIQRPTPTATLTPPPADEARPRLPQATDTDTDAGIDSAQQTEGSIEQASSATQKLRGPRDSRPRFVVRSGFDARRFTYDGDAVTDLTVRIAMRGAAEQTPRVFGQLSSGVSEFLNTPGHRLPNGDLLHVTVELVDPSESPHLTVDLVGRDQAMDQVSWWADADPVQLVHELTHQLGLRDEYRDADSPQRPHIAGSLLGDLNAAPEDSSLAAGGLRGRHLALLGALIGNVTARTSEEGAREESEQSWDEVREGAEKVRREAIWVDPVSLPRPSTGETAVTEVPARTPQDPNAVPVAAESVLRPFKLGNFEFTNLNQTDRYVDKAVRIVELLDEHGTIKSYVNGRPVRITLHVRTTETPADVRDLGAAGVEINLASYYFEKYDIGYIMGMLSHEIGLHPLASANSKIPEEENLYAGMPLLVPGLETLSTPRFMNTEGAGQADHIMAAFPHTIRHGIYRDIVVEMAEVLAQHVRVGVAGAKPKDVTDLLDTYLMDLASIAVTNDHRARAMRDPAYTARVYNAYKTQLAEHLADDSPVRALLPGDKGRFGVLGDFAALATSVGTNNRGDSIQRPTAPEPTVGSNTGEARPRLPQSDTEATPAPIPTPAPTPATVVEPTFTPFKSGSFEFTNLKHTNEVYRDKAVRIIELLRKHDTIRAYVGGRPVRITLHVRTTETPADVTDRGDAGVDINLASYYFEKYDIGYVMGMLAHEIGLHPLASRDTNIPDEESMFAGVPLAVPGLADLKTPRTMSTEGAGQADHIMAAFPSSTRHRIYRDIVLGMANDLAEEAETGEEGAKPKDVTDLIDTYLMDLATIALTNDKRKDAAWEPRYTAKVYNAYKEQFAAQLAQDSPVRSLLPADKSWYNVTSNFFGLGSSVAFNNQGDSIQTATATPVPSNTETGETRPRLSPGGTESGSQSGPSDSTPSMEPRASRPRDKRPRFVVRSDFDARRFTYDGDAVTDLTVRIAMRGGPDGQNARTFAQLRDGVHEFLNNPGHRLPNGDLLHVTVELVDPSESPHLTVDLVGRDQAMDQVSWWADADPVQLVHELTHQLGLRDEYRDADSPHRPHIPGSLLGDLNAAPEDSSLAAGGLRGRHLALLGALIGDVTPSSSEPSTQEGSEHTWHQVREDAGKVRREAVWVDPVSLPRPSTGGTAVTEVSARTPQDPNAVPVAAEPVLRPFKLGNFEFTNLNQTDRYV</sequence>
<feature type="region of interest" description="Disordered" evidence="1">
    <location>
        <begin position="2045"/>
        <end position="2069"/>
    </location>
</feature>
<feature type="region of interest" description="Disordered" evidence="1">
    <location>
        <begin position="1464"/>
        <end position="1512"/>
    </location>
</feature>
<feature type="compositionally biased region" description="Basic and acidic residues" evidence="1">
    <location>
        <begin position="563"/>
        <end position="591"/>
    </location>
</feature>
<feature type="compositionally biased region" description="Polar residues" evidence="1">
    <location>
        <begin position="942"/>
        <end position="958"/>
    </location>
</feature>
<dbReference type="EMBL" id="PYBJ01000050">
    <property type="protein sequence ID" value="PSM37160.1"/>
    <property type="molecule type" value="Genomic_DNA"/>
</dbReference>
<feature type="compositionally biased region" description="Low complexity" evidence="1">
    <location>
        <begin position="59"/>
        <end position="68"/>
    </location>
</feature>
<feature type="region of interest" description="Disordered" evidence="1">
    <location>
        <begin position="342"/>
        <end position="391"/>
    </location>
</feature>
<feature type="compositionally biased region" description="Polar residues" evidence="1">
    <location>
        <begin position="1464"/>
        <end position="1474"/>
    </location>
</feature>
<feature type="region of interest" description="Disordered" evidence="1">
    <location>
        <begin position="903"/>
        <end position="968"/>
    </location>
</feature>
<accession>A0A2P8PT33</accession>
<evidence type="ECO:0000256" key="1">
    <source>
        <dbReference type="SAM" id="MobiDB-lite"/>
    </source>
</evidence>
<feature type="region of interest" description="Disordered" evidence="1">
    <location>
        <begin position="511"/>
        <end position="531"/>
    </location>
</feature>
<protein>
    <submittedName>
        <fullName evidence="2">Uncharacterized protein</fullName>
    </submittedName>
</protein>
<keyword evidence="3" id="KW-1185">Reference proteome</keyword>
<proteinExistence type="predicted"/>
<feature type="region of interest" description="Disordered" evidence="1">
    <location>
        <begin position="1789"/>
        <end position="1844"/>
    </location>
</feature>
<evidence type="ECO:0000313" key="2">
    <source>
        <dbReference type="EMBL" id="PSM37160.1"/>
    </source>
</evidence>
<reference evidence="2 3" key="1">
    <citation type="submission" date="2018-03" db="EMBL/GenBank/DDBJ databases">
        <title>Streptomyces dioscori sp. nov., a novel endophytic actinobacterium isolated from bulbil of Dioscorea bulbifera L.</title>
        <authorList>
            <person name="Zhikuan W."/>
        </authorList>
    </citation>
    <scope>NUCLEOTIDE SEQUENCE [LARGE SCALE GENOMIC DNA]</scope>
    <source>
        <strain evidence="2 3">A217</strain>
    </source>
</reference>
<gene>
    <name evidence="2" type="ORF">C6Y14_43750</name>
</gene>
<feature type="region of interest" description="Disordered" evidence="1">
    <location>
        <begin position="561"/>
        <end position="628"/>
    </location>
</feature>
<feature type="compositionally biased region" description="Polar residues" evidence="1">
    <location>
        <begin position="1816"/>
        <end position="1828"/>
    </location>
</feature>